<comment type="similarity">
    <text evidence="1">Belongs to the class IV-like SAM-binding methyltransferase superfamily. RNA methyltransferase TrmH family.</text>
</comment>
<keyword evidence="4" id="KW-0949">S-adenosyl-L-methionine</keyword>
<dbReference type="InterPro" id="IPR004384">
    <property type="entry name" value="RNA_MeTrfase_TrmJ/LasT"/>
</dbReference>
<dbReference type="Gene3D" id="3.40.1280.10">
    <property type="match status" value="1"/>
</dbReference>
<keyword evidence="3" id="KW-0808">Transferase</keyword>
<evidence type="ECO:0000256" key="3">
    <source>
        <dbReference type="ARBA" id="ARBA00022679"/>
    </source>
</evidence>
<evidence type="ECO:0000256" key="2">
    <source>
        <dbReference type="ARBA" id="ARBA00022603"/>
    </source>
</evidence>
<dbReference type="PANTHER" id="PTHR42786:SF2">
    <property type="entry name" value="TRNA (CYTIDINE_URIDINE-2'-O-)-METHYLTRANSFERASE TRMJ"/>
    <property type="match status" value="1"/>
</dbReference>
<protein>
    <recommendedName>
        <fullName evidence="5">tRNA/rRNA methyltransferase SpoU type domain-containing protein</fullName>
    </recommendedName>
</protein>
<dbReference type="GO" id="GO:0008173">
    <property type="term" value="F:RNA methyltransferase activity"/>
    <property type="evidence" value="ECO:0007669"/>
    <property type="project" value="InterPro"/>
</dbReference>
<evidence type="ECO:0000313" key="7">
    <source>
        <dbReference type="Proteomes" id="UP000660262"/>
    </source>
</evidence>
<dbReference type="GO" id="GO:0002128">
    <property type="term" value="P:tRNA nucleoside ribose methylation"/>
    <property type="evidence" value="ECO:0007669"/>
    <property type="project" value="TreeGrafter"/>
</dbReference>
<dbReference type="Proteomes" id="UP000660262">
    <property type="component" value="Unassembled WGS sequence"/>
</dbReference>
<feature type="domain" description="tRNA/rRNA methyltransferase SpoU type" evidence="5">
    <location>
        <begin position="105"/>
        <end position="265"/>
    </location>
</feature>
<dbReference type="GO" id="GO:0005829">
    <property type="term" value="C:cytosol"/>
    <property type="evidence" value="ECO:0007669"/>
    <property type="project" value="TreeGrafter"/>
</dbReference>
<dbReference type="SUPFAM" id="SSF75217">
    <property type="entry name" value="alpha/beta knot"/>
    <property type="match status" value="1"/>
</dbReference>
<dbReference type="InterPro" id="IPR001537">
    <property type="entry name" value="SpoU_MeTrfase"/>
</dbReference>
<dbReference type="PANTHER" id="PTHR42786">
    <property type="entry name" value="TRNA/RRNA METHYLTRANSFERASE"/>
    <property type="match status" value="1"/>
</dbReference>
<organism evidence="6 7">
    <name type="scientific">Pycnococcus provasolii</name>
    <dbReference type="NCBI Taxonomy" id="41880"/>
    <lineage>
        <taxon>Eukaryota</taxon>
        <taxon>Viridiplantae</taxon>
        <taxon>Chlorophyta</taxon>
        <taxon>Pseudoscourfieldiophyceae</taxon>
        <taxon>Pseudoscourfieldiales</taxon>
        <taxon>Pycnococcaceae</taxon>
        <taxon>Pycnococcus</taxon>
    </lineage>
</organism>
<evidence type="ECO:0000256" key="1">
    <source>
        <dbReference type="ARBA" id="ARBA00007228"/>
    </source>
</evidence>
<accession>A0A830I486</accession>
<keyword evidence="2" id="KW-0489">Methyltransferase</keyword>
<evidence type="ECO:0000256" key="4">
    <source>
        <dbReference type="ARBA" id="ARBA00022691"/>
    </source>
</evidence>
<gene>
    <name evidence="6" type="ORF">PPROV_001125900</name>
</gene>
<comment type="caution">
    <text evidence="6">The sequence shown here is derived from an EMBL/GenBank/DDBJ whole genome shotgun (WGS) entry which is preliminary data.</text>
</comment>
<evidence type="ECO:0000259" key="5">
    <source>
        <dbReference type="Pfam" id="PF00588"/>
    </source>
</evidence>
<dbReference type="AlphaFoldDB" id="A0A830I486"/>
<evidence type="ECO:0000313" key="6">
    <source>
        <dbReference type="EMBL" id="GHP12531.1"/>
    </source>
</evidence>
<dbReference type="OrthoDB" id="541981at2759"/>
<reference evidence="6" key="1">
    <citation type="submission" date="2020-10" db="EMBL/GenBank/DDBJ databases">
        <title>Unveiling of a novel bifunctional photoreceptor, Dualchrome1, isolated from a cosmopolitan green alga.</title>
        <authorList>
            <person name="Suzuki S."/>
            <person name="Kawachi M."/>
        </authorList>
    </citation>
    <scope>NUCLEOTIDE SEQUENCE</scope>
    <source>
        <strain evidence="6">NIES 2893</strain>
    </source>
</reference>
<dbReference type="EMBL" id="BNJQ01000043">
    <property type="protein sequence ID" value="GHP12531.1"/>
    <property type="molecule type" value="Genomic_DNA"/>
</dbReference>
<name>A0A830I486_9CHLO</name>
<keyword evidence="7" id="KW-1185">Reference proteome</keyword>
<proteinExistence type="inferred from homology"/>
<dbReference type="InterPro" id="IPR029028">
    <property type="entry name" value="Alpha/beta_knot_MTases"/>
</dbReference>
<dbReference type="InterPro" id="IPR029026">
    <property type="entry name" value="tRNA_m1G_MTases_N"/>
</dbReference>
<dbReference type="GO" id="GO:0003723">
    <property type="term" value="F:RNA binding"/>
    <property type="evidence" value="ECO:0007669"/>
    <property type="project" value="InterPro"/>
</dbReference>
<dbReference type="Pfam" id="PF00588">
    <property type="entry name" value="SpoU_methylase"/>
    <property type="match status" value="1"/>
</dbReference>
<sequence length="275" mass="28965">MAMWKPSFPMSKSQCECCCVPGRRGGNGGSKGVSVSSSSTSTRAAGAVAAIVVVAARRRGATVVARRRGAVASSSSSSSSFASSSSSFRSAVDDDDDDGKLHDCAVVLVAPRFAGSIGSVARSCAAFDVPEMRIVNTKCKDHTCRKARGAAAGAQGLLMNANMYDTLEDALGDHDDGLCFVVPGSDAANACQSMHSSPRSAYTKWKKQTNKQNQNRRKLCLVFGAENTGLSEEDAAKCRYGGAQINHSANIESLSLPHAVSVALWDMYRPDDDHM</sequence>